<feature type="region of interest" description="Disordered" evidence="1">
    <location>
        <begin position="1"/>
        <end position="34"/>
    </location>
</feature>
<dbReference type="EMBL" id="BTGU01000151">
    <property type="protein sequence ID" value="GMN63506.1"/>
    <property type="molecule type" value="Genomic_DNA"/>
</dbReference>
<reference evidence="2" key="1">
    <citation type="submission" date="2023-07" db="EMBL/GenBank/DDBJ databases">
        <title>draft genome sequence of fig (Ficus carica).</title>
        <authorList>
            <person name="Takahashi T."/>
            <person name="Nishimura K."/>
        </authorList>
    </citation>
    <scope>NUCLEOTIDE SEQUENCE</scope>
</reference>
<feature type="region of interest" description="Disordered" evidence="1">
    <location>
        <begin position="273"/>
        <end position="307"/>
    </location>
</feature>
<gene>
    <name evidence="2" type="ORF">TIFTF001_032597</name>
</gene>
<dbReference type="Proteomes" id="UP001187192">
    <property type="component" value="Unassembled WGS sequence"/>
</dbReference>
<protein>
    <submittedName>
        <fullName evidence="2">Uncharacterized protein</fullName>
    </submittedName>
</protein>
<dbReference type="AlphaFoldDB" id="A0AA88DXG7"/>
<evidence type="ECO:0000313" key="3">
    <source>
        <dbReference type="Proteomes" id="UP001187192"/>
    </source>
</evidence>
<feature type="region of interest" description="Disordered" evidence="1">
    <location>
        <begin position="107"/>
        <end position="130"/>
    </location>
</feature>
<proteinExistence type="predicted"/>
<feature type="compositionally biased region" description="Basic and acidic residues" evidence="1">
    <location>
        <begin position="273"/>
        <end position="283"/>
    </location>
</feature>
<organism evidence="2 3">
    <name type="scientific">Ficus carica</name>
    <name type="common">Common fig</name>
    <dbReference type="NCBI Taxonomy" id="3494"/>
    <lineage>
        <taxon>Eukaryota</taxon>
        <taxon>Viridiplantae</taxon>
        <taxon>Streptophyta</taxon>
        <taxon>Embryophyta</taxon>
        <taxon>Tracheophyta</taxon>
        <taxon>Spermatophyta</taxon>
        <taxon>Magnoliopsida</taxon>
        <taxon>eudicotyledons</taxon>
        <taxon>Gunneridae</taxon>
        <taxon>Pentapetalae</taxon>
        <taxon>rosids</taxon>
        <taxon>fabids</taxon>
        <taxon>Rosales</taxon>
        <taxon>Moraceae</taxon>
        <taxon>Ficeae</taxon>
        <taxon>Ficus</taxon>
    </lineage>
</organism>
<sequence>MRGRGWRHFERRSNEEEGRAGSATRRIRERVRPQRCRRAGDEIVERTTTIVKPQPPPQYLSPPSWIHDDNHRDLHPHVNTPHHHLLLHHELDTPRTTTIHLHRHLDTEAPLSSPSPSSFPSRLRIPDNTNDISDSRHKFLSQERTTTIVKPQPPPQSSSSLSWIHDDNHRDLHPHVNTPHHHLLLHHELDTPRTTTIHLHRQLDTEAPPSSLSPSSLPSWLRISDNANDMEAVNNNERRRTFERELSNSYLIQALHSLRNKVAVEVVKKRERGEGGVEGDGRMRGRGWRRYGRRSNEKERRASGVTRRIRARVKQQRCRRASEEIVDKGNL</sequence>
<evidence type="ECO:0000313" key="2">
    <source>
        <dbReference type="EMBL" id="GMN63506.1"/>
    </source>
</evidence>
<feature type="compositionally biased region" description="Basic and acidic residues" evidence="1">
    <location>
        <begin position="7"/>
        <end position="19"/>
    </location>
</feature>
<name>A0AA88DXG7_FICCA</name>
<accession>A0AA88DXG7</accession>
<comment type="caution">
    <text evidence="2">The sequence shown here is derived from an EMBL/GenBank/DDBJ whole genome shotgun (WGS) entry which is preliminary data.</text>
</comment>
<keyword evidence="3" id="KW-1185">Reference proteome</keyword>
<evidence type="ECO:0000256" key="1">
    <source>
        <dbReference type="SAM" id="MobiDB-lite"/>
    </source>
</evidence>
<feature type="compositionally biased region" description="Basic residues" evidence="1">
    <location>
        <begin position="284"/>
        <end position="293"/>
    </location>
</feature>
<feature type="compositionally biased region" description="Basic residues" evidence="1">
    <location>
        <begin position="25"/>
        <end position="34"/>
    </location>
</feature>
<feature type="compositionally biased region" description="Low complexity" evidence="1">
    <location>
        <begin position="110"/>
        <end position="121"/>
    </location>
</feature>